<dbReference type="Gramene" id="KOM52187">
    <property type="protein sequence ID" value="KOM52187"/>
    <property type="gene ID" value="LR48_Vigan09g084600"/>
</dbReference>
<evidence type="ECO:0000256" key="1">
    <source>
        <dbReference type="SAM" id="MobiDB-lite"/>
    </source>
</evidence>
<reference evidence="4" key="1">
    <citation type="journal article" date="2015" name="Proc. Natl. Acad. Sci. U.S.A.">
        <title>Genome sequencing of adzuki bean (Vigna angularis) provides insight into high starch and low fat accumulation and domestication.</title>
        <authorList>
            <person name="Yang K."/>
            <person name="Tian Z."/>
            <person name="Chen C."/>
            <person name="Luo L."/>
            <person name="Zhao B."/>
            <person name="Wang Z."/>
            <person name="Yu L."/>
            <person name="Li Y."/>
            <person name="Sun Y."/>
            <person name="Li W."/>
            <person name="Chen Y."/>
            <person name="Li Y."/>
            <person name="Zhang Y."/>
            <person name="Ai D."/>
            <person name="Zhao J."/>
            <person name="Shang C."/>
            <person name="Ma Y."/>
            <person name="Wu B."/>
            <person name="Wang M."/>
            <person name="Gao L."/>
            <person name="Sun D."/>
            <person name="Zhang P."/>
            <person name="Guo F."/>
            <person name="Wang W."/>
            <person name="Li Y."/>
            <person name="Wang J."/>
            <person name="Varshney R.K."/>
            <person name="Wang J."/>
            <person name="Ling H.Q."/>
            <person name="Wan P."/>
        </authorList>
    </citation>
    <scope>NUCLEOTIDE SEQUENCE</scope>
    <source>
        <strain evidence="4">cv. Jingnong 6</strain>
    </source>
</reference>
<feature type="domain" description="Putative plant transposon protein" evidence="2">
    <location>
        <begin position="65"/>
        <end position="253"/>
    </location>
</feature>
<proteinExistence type="predicted"/>
<evidence type="ECO:0000313" key="3">
    <source>
        <dbReference type="EMBL" id="KOM52187.1"/>
    </source>
</evidence>
<dbReference type="InterPro" id="IPR046796">
    <property type="entry name" value="Transposase_32_dom"/>
</dbReference>
<organism evidence="3 4">
    <name type="scientific">Phaseolus angularis</name>
    <name type="common">Azuki bean</name>
    <name type="synonym">Vigna angularis</name>
    <dbReference type="NCBI Taxonomy" id="3914"/>
    <lineage>
        <taxon>Eukaryota</taxon>
        <taxon>Viridiplantae</taxon>
        <taxon>Streptophyta</taxon>
        <taxon>Embryophyta</taxon>
        <taxon>Tracheophyta</taxon>
        <taxon>Spermatophyta</taxon>
        <taxon>Magnoliopsida</taxon>
        <taxon>eudicotyledons</taxon>
        <taxon>Gunneridae</taxon>
        <taxon>Pentapetalae</taxon>
        <taxon>rosids</taxon>
        <taxon>fabids</taxon>
        <taxon>Fabales</taxon>
        <taxon>Fabaceae</taxon>
        <taxon>Papilionoideae</taxon>
        <taxon>50 kb inversion clade</taxon>
        <taxon>NPAAA clade</taxon>
        <taxon>indigoferoid/millettioid clade</taxon>
        <taxon>Phaseoleae</taxon>
        <taxon>Vigna</taxon>
    </lineage>
</organism>
<dbReference type="Proteomes" id="UP000053144">
    <property type="component" value="Chromosome 9"/>
</dbReference>
<dbReference type="EMBL" id="CM003379">
    <property type="protein sequence ID" value="KOM52187.1"/>
    <property type="molecule type" value="Genomic_DNA"/>
</dbReference>
<feature type="region of interest" description="Disordered" evidence="1">
    <location>
        <begin position="277"/>
        <end position="305"/>
    </location>
</feature>
<sequence length="349" mass="40222">MVSSSRKRIKTVGHKRKEPERPYSNKFLSHRHEQNFLIIQDRRLLMECKAGWILDLAPQFGEELERRNWERLATYPALANIVVVKEFYTNSKPLGDSHTKDYMSYVKGKIIWYDPDSINRFMHSEWTGVQCQFALNMEEGSEFDDIESVVCVPGGHFQRNMNGAVVHIKKVDLTPLAKYWMAFSHANIQPCSHVSDITVSRAIFLYCVLRGMNINIRHVIANEIQTCASTANNKAPLGHPSLITHLCWLAGVDTSTPPLERPRKAIDEAYYRQYCGGDETAQPKPPRHPPRRRGPPQAQMPPHDLEPFQMRDMYMSLMEARLQSIVDKFMNTEKRRHKLVFPSASVTKS</sequence>
<evidence type="ECO:0000259" key="2">
    <source>
        <dbReference type="Pfam" id="PF20167"/>
    </source>
</evidence>
<feature type="region of interest" description="Disordered" evidence="1">
    <location>
        <begin position="1"/>
        <end position="22"/>
    </location>
</feature>
<dbReference type="Pfam" id="PF20167">
    <property type="entry name" value="Transposase_32"/>
    <property type="match status" value="1"/>
</dbReference>
<gene>
    <name evidence="3" type="ORF">LR48_Vigan09g084600</name>
</gene>
<protein>
    <recommendedName>
        <fullName evidence="2">Putative plant transposon protein domain-containing protein</fullName>
    </recommendedName>
</protein>
<evidence type="ECO:0000313" key="4">
    <source>
        <dbReference type="Proteomes" id="UP000053144"/>
    </source>
</evidence>
<dbReference type="AlphaFoldDB" id="A0A0L9VB92"/>
<feature type="compositionally biased region" description="Basic residues" evidence="1">
    <location>
        <begin position="1"/>
        <end position="16"/>
    </location>
</feature>
<feature type="compositionally biased region" description="Basic residues" evidence="1">
    <location>
        <begin position="285"/>
        <end position="294"/>
    </location>
</feature>
<accession>A0A0L9VB92</accession>
<name>A0A0L9VB92_PHAAN</name>